<dbReference type="Proteomes" id="UP001595377">
    <property type="component" value="Unassembled WGS sequence"/>
</dbReference>
<evidence type="ECO:0000313" key="2">
    <source>
        <dbReference type="EMBL" id="MFC3074071.1"/>
    </source>
</evidence>
<dbReference type="CDD" id="cd06532">
    <property type="entry name" value="Glyco_transf_25"/>
    <property type="match status" value="1"/>
</dbReference>
<dbReference type="Pfam" id="PF01755">
    <property type="entry name" value="Glyco_transf_25"/>
    <property type="match status" value="1"/>
</dbReference>
<dbReference type="EMBL" id="JBHRSP010000019">
    <property type="protein sequence ID" value="MFC3074071.1"/>
    <property type="molecule type" value="Genomic_DNA"/>
</dbReference>
<protein>
    <submittedName>
        <fullName evidence="2">Glycosyltransferase family 25 protein</fullName>
    </submittedName>
</protein>
<evidence type="ECO:0000259" key="1">
    <source>
        <dbReference type="Pfam" id="PF01755"/>
    </source>
</evidence>
<feature type="domain" description="Glycosyl transferase family 25" evidence="1">
    <location>
        <begin position="1"/>
        <end position="108"/>
    </location>
</feature>
<evidence type="ECO:0000313" key="3">
    <source>
        <dbReference type="Proteomes" id="UP001595377"/>
    </source>
</evidence>
<name>A0ABV7DGK2_9HYPH</name>
<keyword evidence="3" id="KW-1185">Reference proteome</keyword>
<reference evidence="3" key="1">
    <citation type="journal article" date="2019" name="Int. J. Syst. Evol. Microbiol.">
        <title>The Global Catalogue of Microorganisms (GCM) 10K type strain sequencing project: providing services to taxonomists for standard genome sequencing and annotation.</title>
        <authorList>
            <consortium name="The Broad Institute Genomics Platform"/>
            <consortium name="The Broad Institute Genome Sequencing Center for Infectious Disease"/>
            <person name="Wu L."/>
            <person name="Ma J."/>
        </authorList>
    </citation>
    <scope>NUCLEOTIDE SEQUENCE [LARGE SCALE GENOMIC DNA]</scope>
    <source>
        <strain evidence="3">KCTC 52677</strain>
    </source>
</reference>
<sequence>MWPIYVINLDRVPARLAESRARLDAAGLAFRRVRAVDGRMLTEDQLRRVGAPRPRFAKRPVTPAEVACFLSHRKAWAEIAAGDAPVAVVLEDDFVLEPGAARILERLARLPCTWDMLKLYSDGARPMVEAVPLAGGYRIGTPLVLPPTTVAYAITRPAARALTALPPSIAWPIDLYLKRWWEHGASIKVVEPAVVRPDERHGLTSSIDESRRRMRANVVLRFLRNAAYQLDFRYRMHRYAAMRATRPRWPETEPEGSGGA</sequence>
<accession>A0ABV7DGK2</accession>
<dbReference type="RefSeq" id="WP_257313002.1">
    <property type="nucleotide sequence ID" value="NZ_JANFDG010000003.1"/>
</dbReference>
<proteinExistence type="predicted"/>
<comment type="caution">
    <text evidence="2">The sequence shown here is derived from an EMBL/GenBank/DDBJ whole genome shotgun (WGS) entry which is preliminary data.</text>
</comment>
<organism evidence="2 3">
    <name type="scientific">Shinella pollutisoli</name>
    <dbReference type="NCBI Taxonomy" id="2250594"/>
    <lineage>
        <taxon>Bacteria</taxon>
        <taxon>Pseudomonadati</taxon>
        <taxon>Pseudomonadota</taxon>
        <taxon>Alphaproteobacteria</taxon>
        <taxon>Hyphomicrobiales</taxon>
        <taxon>Rhizobiaceae</taxon>
        <taxon>Shinella</taxon>
    </lineage>
</organism>
<dbReference type="InterPro" id="IPR002654">
    <property type="entry name" value="Glyco_trans_25"/>
</dbReference>
<gene>
    <name evidence="2" type="ORF">ACFOHH_13240</name>
</gene>